<feature type="domain" description="RRM" evidence="7">
    <location>
        <begin position="313"/>
        <end position="373"/>
    </location>
</feature>
<dbReference type="Gene3D" id="3.30.70.330">
    <property type="match status" value="4"/>
</dbReference>
<evidence type="ECO:0000256" key="6">
    <source>
        <dbReference type="SAM" id="MobiDB-lite"/>
    </source>
</evidence>
<dbReference type="SUPFAM" id="SSF54928">
    <property type="entry name" value="RNA-binding domain, RBD"/>
    <property type="match status" value="3"/>
</dbReference>
<protein>
    <recommendedName>
        <fullName evidence="7">RRM domain-containing protein</fullName>
    </recommendedName>
</protein>
<sequence length="627" mass="70622">MPEANKEKKPMERTTHSRSTLFVREVPETATSAELEEFFANIGPVRSCFVVSNKEIPGKNLGYGFVQYAMPEDASRALEELNDTAFPNEGGSPLTMAFALRKRKDGEEATEEPKGKKEGILSGKKKDDKSKGEEKDPLAERTLIIRNLPASYKENDLRAMFAKFGPVSEAHIPTKPSKFPGGAPISRGFGFVQFVSKADATMALGKMNGHKLMRREIVVDWALSKDTFEAAEAQEETKPEEKKEEENDDTMEDVEEEEEEEEEEEGEDVYMDLNSTDEEDEEDDDNDDDKEQEEEKEVTKKVNDRPPSPETGCTLFIRNLSYDTKQDELYTLFKSFGPLRYCRITLDRESGMSRGTGFVCFWRLEDATQCLKAAEAAAEAAPTLKAMVGPTTSATAYAKSVLQAEAPVTGGGQFIIHDRLLALSVAVPREEASKLAEVGQRKREREDRRNIYLLREGLITSKSEAAKSMTELEIRKRDASFTARKKLLANNPDLYVSKKRLSIRNLPVRVDDDGLRKLATSAIDKFKAQVREGVREHLSPSEREEGWDKRARVTQAKVIRSKDRVDAASGLSRSKGYAFVEFTTHSHSLAALRYLNNNPDLFGDPKRLLVEFSLENSQVVKRREERR</sequence>
<feature type="compositionally biased region" description="Basic and acidic residues" evidence="6">
    <location>
        <begin position="104"/>
        <end position="136"/>
    </location>
</feature>
<proteinExistence type="predicted"/>
<dbReference type="OrthoDB" id="267048at2759"/>
<keyword evidence="2" id="KW-0677">Repeat</keyword>
<keyword evidence="4" id="KW-0539">Nucleus</keyword>
<reference evidence="9" key="1">
    <citation type="journal article" date="2018" name="Nat. Microbiol.">
        <title>Leveraging single-cell genomics to expand the fungal tree of life.</title>
        <authorList>
            <person name="Ahrendt S.R."/>
            <person name="Quandt C.A."/>
            <person name="Ciobanu D."/>
            <person name="Clum A."/>
            <person name="Salamov A."/>
            <person name="Andreopoulos B."/>
            <person name="Cheng J.F."/>
            <person name="Woyke T."/>
            <person name="Pelin A."/>
            <person name="Henrissat B."/>
            <person name="Reynolds N.K."/>
            <person name="Benny G.L."/>
            <person name="Smith M.E."/>
            <person name="James T.Y."/>
            <person name="Grigoriev I.V."/>
        </authorList>
    </citation>
    <scope>NUCLEOTIDE SEQUENCE [LARGE SCALE GENOMIC DNA]</scope>
</reference>
<dbReference type="InterPro" id="IPR012677">
    <property type="entry name" value="Nucleotide-bd_a/b_plait_sf"/>
</dbReference>
<feature type="domain" description="RRM" evidence="7">
    <location>
        <begin position="499"/>
        <end position="615"/>
    </location>
</feature>
<gene>
    <name evidence="8" type="ORF">BJ684DRAFT_12385</name>
</gene>
<comment type="subcellular location">
    <subcellularLocation>
        <location evidence="1">Nucleus</location>
    </subcellularLocation>
</comment>
<feature type="domain" description="RRM" evidence="7">
    <location>
        <begin position="19"/>
        <end position="101"/>
    </location>
</feature>
<dbReference type="Pfam" id="PF00076">
    <property type="entry name" value="RRM_1"/>
    <property type="match status" value="3"/>
</dbReference>
<dbReference type="EMBL" id="KZ988634">
    <property type="protein sequence ID" value="RKP11822.1"/>
    <property type="molecule type" value="Genomic_DNA"/>
</dbReference>
<dbReference type="SMART" id="SM00360">
    <property type="entry name" value="RRM"/>
    <property type="match status" value="4"/>
</dbReference>
<dbReference type="PANTHER" id="PTHR48039:SF5">
    <property type="entry name" value="RNA-BINDING PROTEIN 28"/>
    <property type="match status" value="1"/>
</dbReference>
<keyword evidence="3 5" id="KW-0694">RNA-binding</keyword>
<feature type="compositionally biased region" description="Basic and acidic residues" evidence="6">
    <location>
        <begin position="235"/>
        <end position="245"/>
    </location>
</feature>
<evidence type="ECO:0000313" key="9">
    <source>
        <dbReference type="Proteomes" id="UP000267251"/>
    </source>
</evidence>
<dbReference type="InterPro" id="IPR051945">
    <property type="entry name" value="RRM_MRD1_RNA_proc_ribogen"/>
</dbReference>
<feature type="region of interest" description="Disordered" evidence="6">
    <location>
        <begin position="103"/>
        <end position="136"/>
    </location>
</feature>
<organism evidence="8 9">
    <name type="scientific">Piptocephalis cylindrospora</name>
    <dbReference type="NCBI Taxonomy" id="1907219"/>
    <lineage>
        <taxon>Eukaryota</taxon>
        <taxon>Fungi</taxon>
        <taxon>Fungi incertae sedis</taxon>
        <taxon>Zoopagomycota</taxon>
        <taxon>Zoopagomycotina</taxon>
        <taxon>Zoopagomycetes</taxon>
        <taxon>Zoopagales</taxon>
        <taxon>Piptocephalidaceae</taxon>
        <taxon>Piptocephalis</taxon>
    </lineage>
</organism>
<evidence type="ECO:0000256" key="1">
    <source>
        <dbReference type="ARBA" id="ARBA00004123"/>
    </source>
</evidence>
<dbReference type="InterPro" id="IPR000504">
    <property type="entry name" value="RRM_dom"/>
</dbReference>
<name>A0A4P9Y060_9FUNG</name>
<dbReference type="InterPro" id="IPR035979">
    <property type="entry name" value="RBD_domain_sf"/>
</dbReference>
<dbReference type="CDD" id="cd12416">
    <property type="entry name" value="RRM4_RBM28_like"/>
    <property type="match status" value="1"/>
</dbReference>
<feature type="non-terminal residue" evidence="8">
    <location>
        <position position="627"/>
    </location>
</feature>
<evidence type="ECO:0000313" key="8">
    <source>
        <dbReference type="EMBL" id="RKP11822.1"/>
    </source>
</evidence>
<evidence type="ECO:0000256" key="3">
    <source>
        <dbReference type="ARBA" id="ARBA00022884"/>
    </source>
</evidence>
<dbReference type="Proteomes" id="UP000267251">
    <property type="component" value="Unassembled WGS sequence"/>
</dbReference>
<feature type="compositionally biased region" description="Acidic residues" evidence="6">
    <location>
        <begin position="246"/>
        <end position="296"/>
    </location>
</feature>
<dbReference type="PROSITE" id="PS50102">
    <property type="entry name" value="RRM"/>
    <property type="match status" value="4"/>
</dbReference>
<keyword evidence="9" id="KW-1185">Reference proteome</keyword>
<evidence type="ECO:0000256" key="5">
    <source>
        <dbReference type="PROSITE-ProRule" id="PRU00176"/>
    </source>
</evidence>
<dbReference type="GO" id="GO:0005730">
    <property type="term" value="C:nucleolus"/>
    <property type="evidence" value="ECO:0007669"/>
    <property type="project" value="TreeGrafter"/>
</dbReference>
<evidence type="ECO:0000259" key="7">
    <source>
        <dbReference type="PROSITE" id="PS50102"/>
    </source>
</evidence>
<feature type="region of interest" description="Disordered" evidence="6">
    <location>
        <begin position="230"/>
        <end position="313"/>
    </location>
</feature>
<evidence type="ECO:0000256" key="2">
    <source>
        <dbReference type="ARBA" id="ARBA00022737"/>
    </source>
</evidence>
<evidence type="ECO:0000256" key="4">
    <source>
        <dbReference type="ARBA" id="ARBA00023242"/>
    </source>
</evidence>
<dbReference type="GO" id="GO:0003729">
    <property type="term" value="F:mRNA binding"/>
    <property type="evidence" value="ECO:0007669"/>
    <property type="project" value="TreeGrafter"/>
</dbReference>
<dbReference type="PANTHER" id="PTHR48039">
    <property type="entry name" value="RNA-BINDING MOTIF PROTEIN 14B"/>
    <property type="match status" value="1"/>
</dbReference>
<dbReference type="AlphaFoldDB" id="A0A4P9Y060"/>
<accession>A0A4P9Y060</accession>
<feature type="domain" description="RRM" evidence="7">
    <location>
        <begin position="141"/>
        <end position="224"/>
    </location>
</feature>